<dbReference type="AlphaFoldDB" id="A0A1D2V9B5"/>
<dbReference type="Pfam" id="PF24807">
    <property type="entry name" value="WD40_CDC20-Fz"/>
    <property type="match status" value="1"/>
</dbReference>
<dbReference type="GeneID" id="30964626"/>
<dbReference type="GO" id="GO:0044778">
    <property type="term" value="P:meiotic DNA integrity checkpoint signaling"/>
    <property type="evidence" value="ECO:0007669"/>
    <property type="project" value="EnsemblFungi"/>
</dbReference>
<dbReference type="InParanoid" id="A0A1D2V9B5"/>
<accession>A0A1D2V9B5</accession>
<evidence type="ECO:0000256" key="1">
    <source>
        <dbReference type="ARBA" id="ARBA00006445"/>
    </source>
</evidence>
<dbReference type="InterPro" id="IPR036322">
    <property type="entry name" value="WD40_repeat_dom_sf"/>
</dbReference>
<gene>
    <name evidence="6" type="ORF">ASCRUDRAFT_40073</name>
</gene>
<dbReference type="PROSITE" id="PS50082">
    <property type="entry name" value="WD_REPEATS_2"/>
    <property type="match status" value="1"/>
</dbReference>
<sequence length="355" mass="39183">KRIKSHIPYRVLDAPNLKNDFYTNLVAWSSKTGKVGVGLGNNVYLWNEESGAIPLQTIDYEQVITALSFSDSIFLAVGLKNGRILLYDQNQEVVQSNYLNVDKGICCISWLFGTKKFFVGDEVGDVLLFEVVESNNSHSLYDLKLLKSFKCHQQQVCGIAISNDLKQVAIGGNDNCCTIWDVSDLENPKLKFSLPHQAAVKAISFCPWSNSLLATGGGSKDRRIRFWHTNSGTLLDVINTKGQITSLIWSKTKKQIVATFGFGDSEKPVLVAVYNYPKMQSLVQIQATPNLRILSAVPSPDNSSICVAANDETVRFYELWSGNPGIVPEAQECGVFGSDLIELCEGIDKGGDMIR</sequence>
<dbReference type="FunCoup" id="A0A1D2V9B5">
    <property type="interactions" value="178"/>
</dbReference>
<feature type="repeat" description="WD" evidence="4">
    <location>
        <begin position="149"/>
        <end position="190"/>
    </location>
</feature>
<dbReference type="SUPFAM" id="SSF50978">
    <property type="entry name" value="WD40 repeat-like"/>
    <property type="match status" value="1"/>
</dbReference>
<proteinExistence type="inferred from homology"/>
<dbReference type="GO" id="GO:1990757">
    <property type="term" value="F:ubiquitin ligase activator activity"/>
    <property type="evidence" value="ECO:0007669"/>
    <property type="project" value="EnsemblFungi"/>
</dbReference>
<comment type="similarity">
    <text evidence="1">Belongs to the WD repeat CDC20/Fizzy family.</text>
</comment>
<dbReference type="GO" id="GO:0007130">
    <property type="term" value="P:synaptonemal complex assembly"/>
    <property type="evidence" value="ECO:0007669"/>
    <property type="project" value="EnsemblFungi"/>
</dbReference>
<dbReference type="InterPro" id="IPR033010">
    <property type="entry name" value="Cdc20/Fizzy"/>
</dbReference>
<dbReference type="GO" id="GO:1905786">
    <property type="term" value="P:positive regulation of anaphase-promoting complex-dependent catabolic process"/>
    <property type="evidence" value="ECO:0007669"/>
    <property type="project" value="EnsemblFungi"/>
</dbReference>
<dbReference type="InterPro" id="IPR015943">
    <property type="entry name" value="WD40/YVTN_repeat-like_dom_sf"/>
</dbReference>
<feature type="non-terminal residue" evidence="6">
    <location>
        <position position="1"/>
    </location>
</feature>
<dbReference type="GO" id="GO:0030476">
    <property type="term" value="P:ascospore wall assembly"/>
    <property type="evidence" value="ECO:0007669"/>
    <property type="project" value="EnsemblFungi"/>
</dbReference>
<dbReference type="GO" id="GO:0010997">
    <property type="term" value="F:anaphase-promoting complex binding"/>
    <property type="evidence" value="ECO:0007669"/>
    <property type="project" value="InterPro"/>
</dbReference>
<organism evidence="6 7">
    <name type="scientific">Ascoidea rubescens DSM 1968</name>
    <dbReference type="NCBI Taxonomy" id="1344418"/>
    <lineage>
        <taxon>Eukaryota</taxon>
        <taxon>Fungi</taxon>
        <taxon>Dikarya</taxon>
        <taxon>Ascomycota</taxon>
        <taxon>Saccharomycotina</taxon>
        <taxon>Saccharomycetes</taxon>
        <taxon>Ascoideaceae</taxon>
        <taxon>Ascoidea</taxon>
    </lineage>
</organism>
<feature type="domain" description="CDC20/Fizzy WD40" evidence="5">
    <location>
        <begin position="12"/>
        <end position="317"/>
    </location>
</feature>
<dbReference type="InterPro" id="IPR056150">
    <property type="entry name" value="WD40_CDC20-Fz"/>
</dbReference>
<dbReference type="STRING" id="1344418.A0A1D2V9B5"/>
<dbReference type="Proteomes" id="UP000095038">
    <property type="component" value="Unassembled WGS sequence"/>
</dbReference>
<evidence type="ECO:0000256" key="4">
    <source>
        <dbReference type="PROSITE-ProRule" id="PRU00221"/>
    </source>
</evidence>
<dbReference type="GO" id="GO:0005680">
    <property type="term" value="C:anaphase-promoting complex"/>
    <property type="evidence" value="ECO:0007669"/>
    <property type="project" value="EnsemblFungi"/>
</dbReference>
<dbReference type="SMART" id="SM00320">
    <property type="entry name" value="WD40"/>
    <property type="match status" value="4"/>
</dbReference>
<evidence type="ECO:0000256" key="3">
    <source>
        <dbReference type="ARBA" id="ARBA00022737"/>
    </source>
</evidence>
<dbReference type="OrthoDB" id="10263272at2759"/>
<reference evidence="7" key="1">
    <citation type="submission" date="2016-05" db="EMBL/GenBank/DDBJ databases">
        <title>Comparative genomics of biotechnologically important yeasts.</title>
        <authorList>
            <consortium name="DOE Joint Genome Institute"/>
            <person name="Riley R."/>
            <person name="Haridas S."/>
            <person name="Wolfe K.H."/>
            <person name="Lopes M.R."/>
            <person name="Hittinger C.T."/>
            <person name="Goker M."/>
            <person name="Salamov A."/>
            <person name="Wisecaver J."/>
            <person name="Long T.M."/>
            <person name="Aerts A.L."/>
            <person name="Barry K."/>
            <person name="Choi C."/>
            <person name="Clum A."/>
            <person name="Coughlan A.Y."/>
            <person name="Deshpande S."/>
            <person name="Douglass A.P."/>
            <person name="Hanson S.J."/>
            <person name="Klenk H.-P."/>
            <person name="Labutti K."/>
            <person name="Lapidus A."/>
            <person name="Lindquist E."/>
            <person name="Lipzen A."/>
            <person name="Meier-Kolthoff J.P."/>
            <person name="Ohm R.A."/>
            <person name="Otillar R.P."/>
            <person name="Pangilinan J."/>
            <person name="Peng Y."/>
            <person name="Rokas A."/>
            <person name="Rosa C.A."/>
            <person name="Scheuner C."/>
            <person name="Sibirny A.A."/>
            <person name="Slot J.C."/>
            <person name="Stielow J.B."/>
            <person name="Sun H."/>
            <person name="Kurtzman C.P."/>
            <person name="Blackwell M."/>
            <person name="Grigoriev I.V."/>
            <person name="Jeffries T.W."/>
        </authorList>
    </citation>
    <scope>NUCLEOTIDE SEQUENCE [LARGE SCALE GENOMIC DNA]</scope>
    <source>
        <strain evidence="7">DSM 1968</strain>
    </source>
</reference>
<keyword evidence="3" id="KW-0677">Repeat</keyword>
<dbReference type="PROSITE" id="PS00678">
    <property type="entry name" value="WD_REPEATS_1"/>
    <property type="match status" value="1"/>
</dbReference>
<dbReference type="Gene3D" id="2.130.10.10">
    <property type="entry name" value="YVTN repeat-like/Quinoprotein amine dehydrogenase"/>
    <property type="match status" value="1"/>
</dbReference>
<dbReference type="PANTHER" id="PTHR19918">
    <property type="entry name" value="CELL DIVISION CYCLE 20 CDC20 FIZZY -RELATED"/>
    <property type="match status" value="1"/>
</dbReference>
<keyword evidence="7" id="KW-1185">Reference proteome</keyword>
<evidence type="ECO:0000313" key="6">
    <source>
        <dbReference type="EMBL" id="ODV58095.1"/>
    </source>
</evidence>
<evidence type="ECO:0000259" key="5">
    <source>
        <dbReference type="Pfam" id="PF24807"/>
    </source>
</evidence>
<evidence type="ECO:0000313" key="7">
    <source>
        <dbReference type="Proteomes" id="UP000095038"/>
    </source>
</evidence>
<keyword evidence="2 4" id="KW-0853">WD repeat</keyword>
<dbReference type="EMBL" id="KV454495">
    <property type="protein sequence ID" value="ODV58095.1"/>
    <property type="molecule type" value="Genomic_DNA"/>
</dbReference>
<evidence type="ECO:0000256" key="2">
    <source>
        <dbReference type="ARBA" id="ARBA00022574"/>
    </source>
</evidence>
<dbReference type="GO" id="GO:1903024">
    <property type="term" value="P:positive regulation of ascospore-type prospore membrane formation"/>
    <property type="evidence" value="ECO:0007669"/>
    <property type="project" value="EnsemblFungi"/>
</dbReference>
<protein>
    <submittedName>
        <fullName evidence="6">WD40 repeat-like protein</fullName>
    </submittedName>
</protein>
<dbReference type="InterPro" id="IPR001680">
    <property type="entry name" value="WD40_rpt"/>
</dbReference>
<name>A0A1D2V9B5_9ASCO</name>
<dbReference type="RefSeq" id="XP_020044402.1">
    <property type="nucleotide sequence ID" value="XM_020190990.1"/>
</dbReference>
<dbReference type="GO" id="GO:0031145">
    <property type="term" value="P:anaphase-promoting complex-dependent catabolic process"/>
    <property type="evidence" value="ECO:0007669"/>
    <property type="project" value="TreeGrafter"/>
</dbReference>
<dbReference type="PANTHER" id="PTHR19918:SF5">
    <property type="entry name" value="MEIOSIS-SPECIFIC APC_C ACTIVATOR PROTEIN AMA1"/>
    <property type="match status" value="1"/>
</dbReference>
<dbReference type="InterPro" id="IPR019775">
    <property type="entry name" value="WD40_repeat_CS"/>
</dbReference>